<name>A0A1V5SJV0_9BACT</name>
<proteinExistence type="predicted"/>
<dbReference type="Proteomes" id="UP000485569">
    <property type="component" value="Unassembled WGS sequence"/>
</dbReference>
<protein>
    <submittedName>
        <fullName evidence="1">Uncharacterized protein</fullName>
    </submittedName>
</protein>
<organism evidence="1">
    <name type="scientific">Candidatus Atribacter allofermentans</name>
    <dbReference type="NCBI Taxonomy" id="1852833"/>
    <lineage>
        <taxon>Bacteria</taxon>
        <taxon>Pseudomonadati</taxon>
        <taxon>Atribacterota</taxon>
        <taxon>Atribacteria</taxon>
        <taxon>Atribacterales</taxon>
        <taxon>Atribacteraceae</taxon>
        <taxon>Atribacter</taxon>
    </lineage>
</organism>
<sequence>MTYKIAKALIENGQIKYINKKLPPGRIMAHIIYDELNQINQKKKAQEIVHLTAGIYKNIEPEVESCLLRENWERNVER</sequence>
<accession>A0A1V5SJV0</accession>
<gene>
    <name evidence="1" type="ORF">BWY41_01979</name>
</gene>
<dbReference type="EMBL" id="MWBQ01000205">
    <property type="protein sequence ID" value="OQA54604.1"/>
    <property type="molecule type" value="Genomic_DNA"/>
</dbReference>
<evidence type="ECO:0000313" key="1">
    <source>
        <dbReference type="EMBL" id="OQA54604.1"/>
    </source>
</evidence>
<comment type="caution">
    <text evidence="1">The sequence shown here is derived from an EMBL/GenBank/DDBJ whole genome shotgun (WGS) entry which is preliminary data.</text>
</comment>
<dbReference type="AlphaFoldDB" id="A0A1V5SJV0"/>
<reference evidence="1" key="1">
    <citation type="submission" date="2017-02" db="EMBL/GenBank/DDBJ databases">
        <title>Delving into the versatile metabolic prowess of the omnipresent phylum Bacteroidetes.</title>
        <authorList>
            <person name="Nobu M.K."/>
            <person name="Mei R."/>
            <person name="Narihiro T."/>
            <person name="Kuroda K."/>
            <person name="Liu W.-T."/>
        </authorList>
    </citation>
    <scope>NUCLEOTIDE SEQUENCE</scope>
    <source>
        <strain evidence="1">ADurb.Bin276</strain>
    </source>
</reference>